<keyword evidence="2" id="KW-1185">Reference proteome</keyword>
<dbReference type="EMBL" id="CM056816">
    <property type="protein sequence ID" value="KAJ8633436.1"/>
    <property type="molecule type" value="Genomic_DNA"/>
</dbReference>
<sequence length="179" mass="19309">MPGLVKTPPNATPIRILVPTGSNTHLIQTNDEESGSRNPNPRSPPILQKTPLPSSASRYKPSPNKKKSPPENPKLDKSALENPDLSPFLLKLARDTITSEKSANKALDYSIRASKSFERCTEEGEPRLELAMSLHVVAAIYCSLGRLEEAVQVLERAIGVPEVGGGRSTRSPCSLGICS</sequence>
<evidence type="ECO:0000313" key="2">
    <source>
        <dbReference type="Proteomes" id="UP001234297"/>
    </source>
</evidence>
<evidence type="ECO:0000313" key="1">
    <source>
        <dbReference type="EMBL" id="KAJ8633436.1"/>
    </source>
</evidence>
<name>A0ACC2LJ33_PERAE</name>
<dbReference type="Proteomes" id="UP001234297">
    <property type="component" value="Chromosome 8"/>
</dbReference>
<proteinExistence type="predicted"/>
<protein>
    <submittedName>
        <fullName evidence="1">Uncharacterized protein</fullName>
    </submittedName>
</protein>
<gene>
    <name evidence="1" type="ORF">MRB53_026772</name>
</gene>
<reference evidence="1 2" key="1">
    <citation type="journal article" date="2022" name="Hortic Res">
        <title>A haplotype resolved chromosomal level avocado genome allows analysis of novel avocado genes.</title>
        <authorList>
            <person name="Nath O."/>
            <person name="Fletcher S.J."/>
            <person name="Hayward A."/>
            <person name="Shaw L.M."/>
            <person name="Masouleh A.K."/>
            <person name="Furtado A."/>
            <person name="Henry R.J."/>
            <person name="Mitter N."/>
        </authorList>
    </citation>
    <scope>NUCLEOTIDE SEQUENCE [LARGE SCALE GENOMIC DNA]</scope>
    <source>
        <strain evidence="2">cv. Hass</strain>
    </source>
</reference>
<comment type="caution">
    <text evidence="1">The sequence shown here is derived from an EMBL/GenBank/DDBJ whole genome shotgun (WGS) entry which is preliminary data.</text>
</comment>
<organism evidence="1 2">
    <name type="scientific">Persea americana</name>
    <name type="common">Avocado</name>
    <dbReference type="NCBI Taxonomy" id="3435"/>
    <lineage>
        <taxon>Eukaryota</taxon>
        <taxon>Viridiplantae</taxon>
        <taxon>Streptophyta</taxon>
        <taxon>Embryophyta</taxon>
        <taxon>Tracheophyta</taxon>
        <taxon>Spermatophyta</taxon>
        <taxon>Magnoliopsida</taxon>
        <taxon>Magnoliidae</taxon>
        <taxon>Laurales</taxon>
        <taxon>Lauraceae</taxon>
        <taxon>Persea</taxon>
    </lineage>
</organism>
<accession>A0ACC2LJ33</accession>